<feature type="compositionally biased region" description="Basic and acidic residues" evidence="4">
    <location>
        <begin position="310"/>
        <end position="319"/>
    </location>
</feature>
<proteinExistence type="inferred from homology"/>
<reference evidence="5 6" key="1">
    <citation type="journal article" date="2021" name="Elife">
        <title>Chloroplast acquisition without the gene transfer in kleptoplastic sea slugs, Plakobranchus ocellatus.</title>
        <authorList>
            <person name="Maeda T."/>
            <person name="Takahashi S."/>
            <person name="Yoshida T."/>
            <person name="Shimamura S."/>
            <person name="Takaki Y."/>
            <person name="Nagai Y."/>
            <person name="Toyoda A."/>
            <person name="Suzuki Y."/>
            <person name="Arimoto A."/>
            <person name="Ishii H."/>
            <person name="Satoh N."/>
            <person name="Nishiyama T."/>
            <person name="Hasebe M."/>
            <person name="Maruyama T."/>
            <person name="Minagawa J."/>
            <person name="Obokata J."/>
            <person name="Shigenobu S."/>
        </authorList>
    </citation>
    <scope>NUCLEOTIDE SEQUENCE [LARGE SCALE GENOMIC DNA]</scope>
</reference>
<evidence type="ECO:0000256" key="2">
    <source>
        <dbReference type="ARBA" id="ARBA00023054"/>
    </source>
</evidence>
<feature type="compositionally biased region" description="Low complexity" evidence="4">
    <location>
        <begin position="437"/>
        <end position="446"/>
    </location>
</feature>
<dbReference type="Proteomes" id="UP000735302">
    <property type="component" value="Unassembled WGS sequence"/>
</dbReference>
<dbReference type="InterPro" id="IPR032017">
    <property type="entry name" value="FAM76"/>
</dbReference>
<accession>A0AAV4DGF6</accession>
<dbReference type="PANTHER" id="PTHR46176">
    <property type="entry name" value="LD21662P"/>
    <property type="match status" value="1"/>
</dbReference>
<dbReference type="GO" id="GO:0016607">
    <property type="term" value="C:nuclear speck"/>
    <property type="evidence" value="ECO:0007669"/>
    <property type="project" value="TreeGrafter"/>
</dbReference>
<gene>
    <name evidence="5" type="ORF">PoB_006957500</name>
</gene>
<keyword evidence="2 3" id="KW-0175">Coiled coil</keyword>
<comment type="caution">
    <text evidence="5">The sequence shown here is derived from an EMBL/GenBank/DDBJ whole genome shotgun (WGS) entry which is preliminary data.</text>
</comment>
<evidence type="ECO:0000313" key="5">
    <source>
        <dbReference type="EMBL" id="GFO43070.1"/>
    </source>
</evidence>
<feature type="region of interest" description="Disordered" evidence="4">
    <location>
        <begin position="427"/>
        <end position="446"/>
    </location>
</feature>
<dbReference type="PANTHER" id="PTHR46176:SF1">
    <property type="entry name" value="LD21662P"/>
    <property type="match status" value="1"/>
</dbReference>
<feature type="region of interest" description="Disordered" evidence="4">
    <location>
        <begin position="197"/>
        <end position="349"/>
    </location>
</feature>
<protein>
    <submittedName>
        <fullName evidence="5">Protein fam76b-like</fullName>
    </submittedName>
</protein>
<comment type="similarity">
    <text evidence="1">Belongs to the FAM76 family.</text>
</comment>
<dbReference type="Pfam" id="PF16046">
    <property type="entry name" value="FAM76"/>
    <property type="match status" value="2"/>
</dbReference>
<organism evidence="5 6">
    <name type="scientific">Plakobranchus ocellatus</name>
    <dbReference type="NCBI Taxonomy" id="259542"/>
    <lineage>
        <taxon>Eukaryota</taxon>
        <taxon>Metazoa</taxon>
        <taxon>Spiralia</taxon>
        <taxon>Lophotrochozoa</taxon>
        <taxon>Mollusca</taxon>
        <taxon>Gastropoda</taxon>
        <taxon>Heterobranchia</taxon>
        <taxon>Euthyneura</taxon>
        <taxon>Panpulmonata</taxon>
        <taxon>Sacoglossa</taxon>
        <taxon>Placobranchoidea</taxon>
        <taxon>Plakobranchidae</taxon>
        <taxon>Plakobranchus</taxon>
    </lineage>
</organism>
<dbReference type="AlphaFoldDB" id="A0AAV4DGF6"/>
<dbReference type="EMBL" id="BLXT01007853">
    <property type="protein sequence ID" value="GFO43070.1"/>
    <property type="molecule type" value="Genomic_DNA"/>
</dbReference>
<feature type="region of interest" description="Disordered" evidence="4">
    <location>
        <begin position="155"/>
        <end position="184"/>
    </location>
</feature>
<feature type="compositionally biased region" description="Polar residues" evidence="4">
    <location>
        <begin position="168"/>
        <end position="183"/>
    </location>
</feature>
<feature type="compositionally biased region" description="Low complexity" evidence="4">
    <location>
        <begin position="155"/>
        <end position="167"/>
    </location>
</feature>
<feature type="compositionally biased region" description="Basic residues" evidence="4">
    <location>
        <begin position="274"/>
        <end position="301"/>
    </location>
</feature>
<feature type="compositionally biased region" description="Low complexity" evidence="4">
    <location>
        <begin position="328"/>
        <end position="340"/>
    </location>
</feature>
<evidence type="ECO:0000313" key="6">
    <source>
        <dbReference type="Proteomes" id="UP000735302"/>
    </source>
</evidence>
<keyword evidence="6" id="KW-1185">Reference proteome</keyword>
<evidence type="ECO:0000256" key="4">
    <source>
        <dbReference type="SAM" id="MobiDB-lite"/>
    </source>
</evidence>
<feature type="coiled-coil region" evidence="3">
    <location>
        <begin position="355"/>
        <end position="382"/>
    </location>
</feature>
<name>A0AAV4DGF6_9GAST</name>
<sequence>MEALFSCTKCLKRCPFDELSRGEQLCKDCRNNYPIVKCTYCRAEFQQNSKGSTNSICAKCAQNVKHYGKPTACENCSVLAAFIGNRCQRCVNSEKKWGPPLICEQCKLKCAFDRPEKRNQGDGKLMCWLCDQAYKRVLAKTRKAGGDLLALKHSKSSSSLVDSGSKSNTPTNNGQSFPQTQGSFEGMTVLERLTRIATSGGSSRGNTPPIGGGGPTPQQAMSQPGPTAGEEGSGRVSDKAPNFLDKIEAEAAAAAAEEEEATAGSGGKDEKDKNRHHRHHHRKHHHSHHHHRSHSKRRHSKEGKEEEESAEGKKPKADKNSSNGVNATTSTPKSTGTTMTEAGVDSANSENVILITQLREQIESLKKQVASRDQQLLEKEKKITELKARMYETDKEFRLKVHNIQQSNGTITENLQTKVRELTRQVATLSKGKKSSDTSSSISSAS</sequence>
<evidence type="ECO:0000256" key="1">
    <source>
        <dbReference type="ARBA" id="ARBA00009097"/>
    </source>
</evidence>
<evidence type="ECO:0000256" key="3">
    <source>
        <dbReference type="SAM" id="Coils"/>
    </source>
</evidence>
<feature type="compositionally biased region" description="Polar residues" evidence="4">
    <location>
        <begin position="197"/>
        <end position="206"/>
    </location>
</feature>